<evidence type="ECO:0000313" key="1">
    <source>
        <dbReference type="Ensembl" id="ENSMFAP00000052503.1"/>
    </source>
</evidence>
<protein>
    <submittedName>
        <fullName evidence="1">Uncharacterized protein</fullName>
    </submittedName>
</protein>
<keyword evidence="2" id="KW-1185">Reference proteome</keyword>
<evidence type="ECO:0000313" key="2">
    <source>
        <dbReference type="Proteomes" id="UP000233100"/>
    </source>
</evidence>
<accession>A0A7N9CKU5</accession>
<name>A0A7N9CKU5_MACFA</name>
<dbReference type="Proteomes" id="UP000233100">
    <property type="component" value="Chromosome 5"/>
</dbReference>
<reference evidence="1" key="3">
    <citation type="submission" date="2025-09" db="UniProtKB">
        <authorList>
            <consortium name="Ensembl"/>
        </authorList>
    </citation>
    <scope>IDENTIFICATION</scope>
</reference>
<reference evidence="1" key="2">
    <citation type="submission" date="2025-08" db="UniProtKB">
        <authorList>
            <consortium name="Ensembl"/>
        </authorList>
    </citation>
    <scope>IDENTIFICATION</scope>
</reference>
<dbReference type="GeneTree" id="ENSGT00980000202117"/>
<reference evidence="1 2" key="1">
    <citation type="submission" date="2013-03" db="EMBL/GenBank/DDBJ databases">
        <authorList>
            <person name="Warren W."/>
            <person name="Wilson R.K."/>
        </authorList>
    </citation>
    <scope>NUCLEOTIDE SEQUENCE</scope>
</reference>
<dbReference type="Ensembl" id="ENSMFAT00000097067.1">
    <property type="protein sequence ID" value="ENSMFAP00000052503.1"/>
    <property type="gene ID" value="ENSMFAG00000051856.1"/>
</dbReference>
<sequence length="170" mass="18982">MWEGLELPGDLLNGFDQNADSDMDNEVQAEVVSDGDEELVENWNKGDSCCALVKRLVAFCPCPRDLQNFELKRDDLEYLGEEISKQQSVPEVTWVLVKAFCFMHSQRDDLKLELLFKREAGHKSLENLQPNDVLENKNPGLGAVAHACNPSTLGGQGGWITRSGDRDYPG</sequence>
<dbReference type="AlphaFoldDB" id="A0A7N9CKU5"/>
<organism evidence="1 2">
    <name type="scientific">Macaca fascicularis</name>
    <name type="common">Crab-eating macaque</name>
    <name type="synonym">Cynomolgus monkey</name>
    <dbReference type="NCBI Taxonomy" id="9541"/>
    <lineage>
        <taxon>Eukaryota</taxon>
        <taxon>Metazoa</taxon>
        <taxon>Chordata</taxon>
        <taxon>Craniata</taxon>
        <taxon>Vertebrata</taxon>
        <taxon>Euteleostomi</taxon>
        <taxon>Mammalia</taxon>
        <taxon>Eutheria</taxon>
        <taxon>Euarchontoglires</taxon>
        <taxon>Primates</taxon>
        <taxon>Haplorrhini</taxon>
        <taxon>Catarrhini</taxon>
        <taxon>Cercopithecidae</taxon>
        <taxon>Cercopithecinae</taxon>
        <taxon>Macaca</taxon>
    </lineage>
</organism>
<proteinExistence type="predicted"/>